<feature type="compositionally biased region" description="Basic and acidic residues" evidence="1">
    <location>
        <begin position="47"/>
        <end position="68"/>
    </location>
</feature>
<gene>
    <name evidence="2" type="ORF">E2C01_037505</name>
</gene>
<feature type="region of interest" description="Disordered" evidence="1">
    <location>
        <begin position="1"/>
        <end position="68"/>
    </location>
</feature>
<dbReference type="AlphaFoldDB" id="A0A5B7F9I8"/>
<protein>
    <submittedName>
        <fullName evidence="2">Uncharacterized protein</fullName>
    </submittedName>
</protein>
<dbReference type="Proteomes" id="UP000324222">
    <property type="component" value="Unassembled WGS sequence"/>
</dbReference>
<evidence type="ECO:0000313" key="2">
    <source>
        <dbReference type="EMBL" id="MPC43851.1"/>
    </source>
</evidence>
<sequence length="104" mass="11360">MTHGQAPTRQPGKPSTDQTSNTLGSNKRKSLPGASEPRESNLATRNPSDKIETQDLGSGKDRSSGQYLEKKINEVTEGNMTYCSRRLYNISLVVCLPLALLNPL</sequence>
<accession>A0A5B7F9I8</accession>
<dbReference type="EMBL" id="VSRR010006016">
    <property type="protein sequence ID" value="MPC43851.1"/>
    <property type="molecule type" value="Genomic_DNA"/>
</dbReference>
<evidence type="ECO:0000313" key="3">
    <source>
        <dbReference type="Proteomes" id="UP000324222"/>
    </source>
</evidence>
<name>A0A5B7F9I8_PORTR</name>
<keyword evidence="3" id="KW-1185">Reference proteome</keyword>
<proteinExistence type="predicted"/>
<feature type="compositionally biased region" description="Polar residues" evidence="1">
    <location>
        <begin position="1"/>
        <end position="25"/>
    </location>
</feature>
<comment type="caution">
    <text evidence="2">The sequence shown here is derived from an EMBL/GenBank/DDBJ whole genome shotgun (WGS) entry which is preliminary data.</text>
</comment>
<evidence type="ECO:0000256" key="1">
    <source>
        <dbReference type="SAM" id="MobiDB-lite"/>
    </source>
</evidence>
<organism evidence="2 3">
    <name type="scientific">Portunus trituberculatus</name>
    <name type="common">Swimming crab</name>
    <name type="synonym">Neptunus trituberculatus</name>
    <dbReference type="NCBI Taxonomy" id="210409"/>
    <lineage>
        <taxon>Eukaryota</taxon>
        <taxon>Metazoa</taxon>
        <taxon>Ecdysozoa</taxon>
        <taxon>Arthropoda</taxon>
        <taxon>Crustacea</taxon>
        <taxon>Multicrustacea</taxon>
        <taxon>Malacostraca</taxon>
        <taxon>Eumalacostraca</taxon>
        <taxon>Eucarida</taxon>
        <taxon>Decapoda</taxon>
        <taxon>Pleocyemata</taxon>
        <taxon>Brachyura</taxon>
        <taxon>Eubrachyura</taxon>
        <taxon>Portunoidea</taxon>
        <taxon>Portunidae</taxon>
        <taxon>Portuninae</taxon>
        <taxon>Portunus</taxon>
    </lineage>
</organism>
<reference evidence="2 3" key="1">
    <citation type="submission" date="2019-05" db="EMBL/GenBank/DDBJ databases">
        <title>Another draft genome of Portunus trituberculatus and its Hox gene families provides insights of decapod evolution.</title>
        <authorList>
            <person name="Jeong J.-H."/>
            <person name="Song I."/>
            <person name="Kim S."/>
            <person name="Choi T."/>
            <person name="Kim D."/>
            <person name="Ryu S."/>
            <person name="Kim W."/>
        </authorList>
    </citation>
    <scope>NUCLEOTIDE SEQUENCE [LARGE SCALE GENOMIC DNA]</scope>
    <source>
        <tissue evidence="2">Muscle</tissue>
    </source>
</reference>